<accession>A0AAF5D0Q0</accession>
<feature type="transmembrane region" description="Helical" evidence="6">
    <location>
        <begin position="21"/>
        <end position="40"/>
    </location>
</feature>
<feature type="transmembrane region" description="Helical" evidence="6">
    <location>
        <begin position="211"/>
        <end position="230"/>
    </location>
</feature>
<evidence type="ECO:0000256" key="2">
    <source>
        <dbReference type="ARBA" id="ARBA00011036"/>
    </source>
</evidence>
<reference evidence="9" key="1">
    <citation type="submission" date="2024-02" db="UniProtKB">
        <authorList>
            <consortium name="WormBaseParasite"/>
        </authorList>
    </citation>
    <scope>IDENTIFICATION</scope>
</reference>
<sequence>MIDCKMFKQFVKFWQNYQFTLLLTFFHICFIILIGIFGRYPNYQSNNNNISTMSTIYPMFADVNVMIFIGFGFLMTFLKRYGFSAVSINMLLATFSILWSIIIRGFLSENFSTHTFFIISITDLIYANFSAAVVLISMGALLGKLSPTQYLIMALCEIPVAMILEYVIAELLLVADIGGSLVIHTMGCFFGLGISKIINRKSIYESNNESSVYHSDLFSIIGTLTLWIFWPSFNGALADGDIGKERCVANTFISLVGATITTFITSNLISKKKEFSMIHIANSTIAGGVAIGNVANVIPNPWVSLIIGTISGFISVLGYEFITPTLSKRGKLHDTCGVINLHGFPGILSGLCGILFAFIYTKNYYINDEYYLIYPATKNGRTSSQQALYQFIGLVISLFGSLIGGILTGILLRLPIWDKVPDEELFSDNKYFHTPDDYEFTTKISSKIKDIKNQNYNLETI</sequence>
<name>A0AAF5D0Q0_STRER</name>
<feature type="transmembrane region" description="Helical" evidence="6">
    <location>
        <begin position="387"/>
        <end position="412"/>
    </location>
</feature>
<evidence type="ECO:0000256" key="3">
    <source>
        <dbReference type="ARBA" id="ARBA00022692"/>
    </source>
</evidence>
<feature type="transmembrane region" description="Helical" evidence="6">
    <location>
        <begin position="301"/>
        <end position="322"/>
    </location>
</feature>
<feature type="transmembrane region" description="Helical" evidence="6">
    <location>
        <begin position="90"/>
        <end position="107"/>
    </location>
</feature>
<dbReference type="PANTHER" id="PTHR11730">
    <property type="entry name" value="AMMONIUM TRANSPORTER"/>
    <property type="match status" value="1"/>
</dbReference>
<evidence type="ECO:0000313" key="9">
    <source>
        <dbReference type="WBParaSite" id="TCONS_00005017.p1"/>
    </source>
</evidence>
<feature type="transmembrane region" description="Helical" evidence="6">
    <location>
        <begin position="60"/>
        <end position="78"/>
    </location>
</feature>
<dbReference type="GO" id="GO:0097272">
    <property type="term" value="P:ammonium homeostasis"/>
    <property type="evidence" value="ECO:0007669"/>
    <property type="project" value="TreeGrafter"/>
</dbReference>
<evidence type="ECO:0000256" key="5">
    <source>
        <dbReference type="ARBA" id="ARBA00023136"/>
    </source>
</evidence>
<evidence type="ECO:0000256" key="1">
    <source>
        <dbReference type="ARBA" id="ARBA00004141"/>
    </source>
</evidence>
<keyword evidence="5 6" id="KW-0472">Membrane</keyword>
<dbReference type="InterPro" id="IPR002229">
    <property type="entry name" value="RhesusRHD"/>
</dbReference>
<keyword evidence="8" id="KW-1185">Reference proteome</keyword>
<dbReference type="PRINTS" id="PR00342">
    <property type="entry name" value="RHESUSRHD"/>
</dbReference>
<evidence type="ECO:0000313" key="8">
    <source>
        <dbReference type="Proteomes" id="UP000035681"/>
    </source>
</evidence>
<dbReference type="Gene3D" id="1.10.3430.10">
    <property type="entry name" value="Ammonium transporter AmtB like domains"/>
    <property type="match status" value="1"/>
</dbReference>
<proteinExistence type="inferred from homology"/>
<comment type="similarity">
    <text evidence="2">Belongs to the ammonium transporter (TC 2.A.49) family. Rh subfamily.</text>
</comment>
<feature type="transmembrane region" description="Helical" evidence="6">
    <location>
        <begin position="150"/>
        <end position="169"/>
    </location>
</feature>
<keyword evidence="4 6" id="KW-1133">Transmembrane helix</keyword>
<dbReference type="AlphaFoldDB" id="A0AAF5D0Q0"/>
<feature type="transmembrane region" description="Helical" evidence="6">
    <location>
        <begin position="250"/>
        <end position="269"/>
    </location>
</feature>
<evidence type="ECO:0000256" key="6">
    <source>
        <dbReference type="SAM" id="Phobius"/>
    </source>
</evidence>
<evidence type="ECO:0000256" key="4">
    <source>
        <dbReference type="ARBA" id="ARBA00022989"/>
    </source>
</evidence>
<feature type="transmembrane region" description="Helical" evidence="6">
    <location>
        <begin position="181"/>
        <end position="199"/>
    </location>
</feature>
<organism evidence="8 9">
    <name type="scientific">Strongyloides stercoralis</name>
    <name type="common">Threadworm</name>
    <dbReference type="NCBI Taxonomy" id="6248"/>
    <lineage>
        <taxon>Eukaryota</taxon>
        <taxon>Metazoa</taxon>
        <taxon>Ecdysozoa</taxon>
        <taxon>Nematoda</taxon>
        <taxon>Chromadorea</taxon>
        <taxon>Rhabditida</taxon>
        <taxon>Tylenchina</taxon>
        <taxon>Panagrolaimomorpha</taxon>
        <taxon>Strongyloidoidea</taxon>
        <taxon>Strongyloididae</taxon>
        <taxon>Strongyloides</taxon>
    </lineage>
</organism>
<dbReference type="SUPFAM" id="SSF111352">
    <property type="entry name" value="Ammonium transporter"/>
    <property type="match status" value="1"/>
</dbReference>
<feature type="transmembrane region" description="Helical" evidence="6">
    <location>
        <begin position="343"/>
        <end position="361"/>
    </location>
</feature>
<keyword evidence="3 6" id="KW-0812">Transmembrane</keyword>
<dbReference type="GO" id="GO:0005886">
    <property type="term" value="C:plasma membrane"/>
    <property type="evidence" value="ECO:0007669"/>
    <property type="project" value="InterPro"/>
</dbReference>
<dbReference type="InterPro" id="IPR029020">
    <property type="entry name" value="Ammonium/urea_transptr"/>
</dbReference>
<dbReference type="InterPro" id="IPR024041">
    <property type="entry name" value="NH4_transpt_AmtB-like_dom"/>
</dbReference>
<dbReference type="Proteomes" id="UP000035681">
    <property type="component" value="Unplaced"/>
</dbReference>
<dbReference type="WBParaSite" id="TCONS_00005017.p1">
    <property type="protein sequence ID" value="TCONS_00005017.p1"/>
    <property type="gene ID" value="XLOC_003347"/>
</dbReference>
<evidence type="ECO:0000259" key="7">
    <source>
        <dbReference type="Pfam" id="PF00909"/>
    </source>
</evidence>
<dbReference type="GO" id="GO:0008519">
    <property type="term" value="F:ammonium channel activity"/>
    <property type="evidence" value="ECO:0007669"/>
    <property type="project" value="InterPro"/>
</dbReference>
<feature type="domain" description="Ammonium transporter AmtB-like" evidence="7">
    <location>
        <begin position="36"/>
        <end position="418"/>
    </location>
</feature>
<comment type="subcellular location">
    <subcellularLocation>
        <location evidence="1">Membrane</location>
        <topology evidence="1">Multi-pass membrane protein</topology>
    </subcellularLocation>
</comment>
<protein>
    <submittedName>
        <fullName evidence="9">Ammonium_transp domain-containing protein</fullName>
    </submittedName>
</protein>
<dbReference type="PANTHER" id="PTHR11730:SF60">
    <property type="entry name" value="RH50, ISOFORM D"/>
    <property type="match status" value="1"/>
</dbReference>
<dbReference type="Pfam" id="PF00909">
    <property type="entry name" value="Ammonium_transp"/>
    <property type="match status" value="1"/>
</dbReference>
<feature type="transmembrane region" description="Helical" evidence="6">
    <location>
        <begin position="113"/>
        <end position="138"/>
    </location>
</feature>